<accession>A0ABV8BT25</accession>
<dbReference type="Proteomes" id="UP001595690">
    <property type="component" value="Unassembled WGS sequence"/>
</dbReference>
<dbReference type="EMBL" id="JBHRZI010000014">
    <property type="protein sequence ID" value="MFC3893045.1"/>
    <property type="molecule type" value="Genomic_DNA"/>
</dbReference>
<protein>
    <submittedName>
        <fullName evidence="1">Uncharacterized protein</fullName>
    </submittedName>
</protein>
<dbReference type="RefSeq" id="WP_382373256.1">
    <property type="nucleotide sequence ID" value="NZ_JBHRZI010000014.1"/>
</dbReference>
<reference evidence="2" key="1">
    <citation type="journal article" date="2019" name="Int. J. Syst. Evol. Microbiol.">
        <title>The Global Catalogue of Microorganisms (GCM) 10K type strain sequencing project: providing services to taxonomists for standard genome sequencing and annotation.</title>
        <authorList>
            <consortium name="The Broad Institute Genomics Platform"/>
            <consortium name="The Broad Institute Genome Sequencing Center for Infectious Disease"/>
            <person name="Wu L."/>
            <person name="Ma J."/>
        </authorList>
    </citation>
    <scope>NUCLEOTIDE SEQUENCE [LARGE SCALE GENOMIC DNA]</scope>
    <source>
        <strain evidence="2">CGMCC 4.7405</strain>
    </source>
</reference>
<evidence type="ECO:0000313" key="2">
    <source>
        <dbReference type="Proteomes" id="UP001595690"/>
    </source>
</evidence>
<proteinExistence type="predicted"/>
<name>A0ABV8BT25_9PSEU</name>
<comment type="caution">
    <text evidence="1">The sequence shown here is derived from an EMBL/GenBank/DDBJ whole genome shotgun (WGS) entry which is preliminary data.</text>
</comment>
<gene>
    <name evidence="1" type="ORF">ACFOWZ_16330</name>
</gene>
<keyword evidence="2" id="KW-1185">Reference proteome</keyword>
<organism evidence="1 2">
    <name type="scientific">Lentzea rhizosphaerae</name>
    <dbReference type="NCBI Taxonomy" id="2041025"/>
    <lineage>
        <taxon>Bacteria</taxon>
        <taxon>Bacillati</taxon>
        <taxon>Actinomycetota</taxon>
        <taxon>Actinomycetes</taxon>
        <taxon>Pseudonocardiales</taxon>
        <taxon>Pseudonocardiaceae</taxon>
        <taxon>Lentzea</taxon>
    </lineage>
</organism>
<evidence type="ECO:0000313" key="1">
    <source>
        <dbReference type="EMBL" id="MFC3893045.1"/>
    </source>
</evidence>
<sequence>MTFETTRRALHGAAELLLAGPQFDRSGTIRLRITPGGFGTVAEPDLRIDGDQLVTNEARLPLKGTCDDLAAAAGLRVRTLTDVYRDGSGVTPGEELDVDPHAARLIADAFAEGDRELREFAPDQTPVLWPEHFDLGISVDEVNYGISPGDEHIAEPYAYVGPWRQRTGSFWNTAFGAARPLAELGSIAGFLADGRAAAAKD</sequence>